<keyword evidence="2" id="KW-0645">Protease</keyword>
<dbReference type="GeneID" id="78512902"/>
<dbReference type="STRING" id="633147.Olsu_1515"/>
<keyword evidence="2" id="KW-0472">Membrane</keyword>
<dbReference type="GO" id="GO:0008233">
    <property type="term" value="F:peptidase activity"/>
    <property type="evidence" value="ECO:0007669"/>
    <property type="project" value="UniProtKB-KW"/>
</dbReference>
<sequence length="107" mass="11125">MMATDAAAPAAPGRALPYLAEKHHDRVIGTMPGLSRPPQKAPKTLGGFDSGRIRGRDAAALRRLPSLSGLPARDSPSLLRATAASASLPTSTRATAHLCMRTASTRV</sequence>
<reference evidence="2 3" key="1">
    <citation type="journal article" date="2010" name="Stand. Genomic Sci.">
        <title>Complete genome sequence of Olsenella uli type strain (VPI D76D-27C).</title>
        <authorList>
            <person name="Goker M."/>
            <person name="Held B."/>
            <person name="Lucas S."/>
            <person name="Nolan M."/>
            <person name="Yasawong M."/>
            <person name="Glavina Del Rio T."/>
            <person name="Tice H."/>
            <person name="Cheng J.F."/>
            <person name="Bruce D."/>
            <person name="Detter J.C."/>
            <person name="Tapia R."/>
            <person name="Han C."/>
            <person name="Goodwin L."/>
            <person name="Pitluck S."/>
            <person name="Liolios K."/>
            <person name="Ivanova N."/>
            <person name="Mavromatis K."/>
            <person name="Mikhailova N."/>
            <person name="Pati A."/>
            <person name="Chen A."/>
            <person name="Palaniappan K."/>
            <person name="Land M."/>
            <person name="Hauser L."/>
            <person name="Chang Y.J."/>
            <person name="Jeffries C.D."/>
            <person name="Rohde M."/>
            <person name="Sikorski J."/>
            <person name="Pukall R."/>
            <person name="Woyke T."/>
            <person name="Bristow J."/>
            <person name="Eisen J.A."/>
            <person name="Markowitz V."/>
            <person name="Hugenholtz P."/>
            <person name="Kyrpides N.C."/>
            <person name="Klenk H.P."/>
            <person name="Lapidus A."/>
        </authorList>
    </citation>
    <scope>NUCLEOTIDE SEQUENCE [LARGE SCALE GENOMIC DNA]</scope>
    <source>
        <strain evidence="3">ATCC 49627 / DSM 7084 / CIP 109912 / JCM 12494 / NCIMB 702895 / VPI D76D-27C</strain>
    </source>
</reference>
<organism evidence="2 3">
    <name type="scientific">Olsenella uli (strain ATCC 49627 / DSM 7084 / CCUG 31166 / CIP 109912 / JCM 12494 / LMG 11480 / NCIMB 702895 / VPI D76D-27C)</name>
    <name type="common">Lactobacillus uli</name>
    <dbReference type="NCBI Taxonomy" id="633147"/>
    <lineage>
        <taxon>Bacteria</taxon>
        <taxon>Bacillati</taxon>
        <taxon>Actinomycetota</taxon>
        <taxon>Coriobacteriia</taxon>
        <taxon>Coriobacteriales</taxon>
        <taxon>Atopobiaceae</taxon>
        <taxon>Olsenella</taxon>
    </lineage>
</organism>
<keyword evidence="2" id="KW-0378">Hydrolase</keyword>
<proteinExistence type="predicted"/>
<dbReference type="EMBL" id="CP002106">
    <property type="protein sequence ID" value="ADK68614.1"/>
    <property type="molecule type" value="Genomic_DNA"/>
</dbReference>
<evidence type="ECO:0000313" key="2">
    <source>
        <dbReference type="EMBL" id="ADK68614.1"/>
    </source>
</evidence>
<name>E1QWW1_OLSUV</name>
<keyword evidence="3" id="KW-1185">Reference proteome</keyword>
<gene>
    <name evidence="2" type="ordered locus">Olsu_1515</name>
</gene>
<dbReference type="OrthoDB" id="9773429at2"/>
<evidence type="ECO:0000313" key="3">
    <source>
        <dbReference type="Proteomes" id="UP000000333"/>
    </source>
</evidence>
<dbReference type="HOGENOM" id="CLU_2207354_0_0_11"/>
<dbReference type="RefSeq" id="WP_013252366.1">
    <property type="nucleotide sequence ID" value="NC_014363.1"/>
</dbReference>
<evidence type="ECO:0000256" key="1">
    <source>
        <dbReference type="SAM" id="MobiDB-lite"/>
    </source>
</evidence>
<dbReference type="KEGG" id="ols:Olsu_1515"/>
<dbReference type="Proteomes" id="UP000000333">
    <property type="component" value="Chromosome"/>
</dbReference>
<feature type="region of interest" description="Disordered" evidence="1">
    <location>
        <begin position="28"/>
        <end position="52"/>
    </location>
</feature>
<accession>E1QWW1</accession>
<dbReference type="GO" id="GO:0006508">
    <property type="term" value="P:proteolysis"/>
    <property type="evidence" value="ECO:0007669"/>
    <property type="project" value="UniProtKB-KW"/>
</dbReference>
<dbReference type="AlphaFoldDB" id="E1QWW1"/>
<protein>
    <submittedName>
        <fullName evidence="2">TMPRSS13 transmembrane protease, serine 13 K09643 transmembrane protease, serine 13</fullName>
    </submittedName>
</protein>
<keyword evidence="2" id="KW-0812">Transmembrane</keyword>